<feature type="transmembrane region" description="Helical" evidence="7">
    <location>
        <begin position="21"/>
        <end position="42"/>
    </location>
</feature>
<keyword evidence="6 7" id="KW-0472">Membrane</keyword>
<protein>
    <submittedName>
        <fullName evidence="9">Signal peptide peptidase SppA</fullName>
        <ecNumber evidence="9">3.4.21.-</ecNumber>
    </submittedName>
</protein>
<evidence type="ECO:0000256" key="1">
    <source>
        <dbReference type="ARBA" id="ARBA00004370"/>
    </source>
</evidence>
<dbReference type="InterPro" id="IPR029045">
    <property type="entry name" value="ClpP/crotonase-like_dom_sf"/>
</dbReference>
<evidence type="ECO:0000256" key="5">
    <source>
        <dbReference type="ARBA" id="ARBA00022825"/>
    </source>
</evidence>
<dbReference type="CDD" id="cd07018">
    <property type="entry name" value="S49_SppA_67K_type"/>
    <property type="match status" value="1"/>
</dbReference>
<dbReference type="Proteomes" id="UP001366060">
    <property type="component" value="Unassembled WGS sequence"/>
</dbReference>
<dbReference type="InterPro" id="IPR047272">
    <property type="entry name" value="S49_SppA_C"/>
</dbReference>
<dbReference type="SUPFAM" id="SSF52096">
    <property type="entry name" value="ClpP/crotonase"/>
    <property type="match status" value="2"/>
</dbReference>
<evidence type="ECO:0000313" key="9">
    <source>
        <dbReference type="EMBL" id="MEL0659141.1"/>
    </source>
</evidence>
<organism evidence="9 10">
    <name type="scientific">Psychromonas arctica</name>
    <dbReference type="NCBI Taxonomy" id="168275"/>
    <lineage>
        <taxon>Bacteria</taxon>
        <taxon>Pseudomonadati</taxon>
        <taxon>Pseudomonadota</taxon>
        <taxon>Gammaproteobacteria</taxon>
        <taxon>Alteromonadales</taxon>
        <taxon>Psychromonadaceae</taxon>
        <taxon>Psychromonas</taxon>
    </lineage>
</organism>
<dbReference type="InterPro" id="IPR004634">
    <property type="entry name" value="Pept_S49_pIV"/>
</dbReference>
<dbReference type="CDD" id="cd07023">
    <property type="entry name" value="S49_Sppa_N_C"/>
    <property type="match status" value="1"/>
</dbReference>
<proteinExistence type="inferred from homology"/>
<dbReference type="NCBIfam" id="TIGR00706">
    <property type="entry name" value="SppA_dom"/>
    <property type="match status" value="1"/>
</dbReference>
<feature type="domain" description="Peptidase S49" evidence="8">
    <location>
        <begin position="139"/>
        <end position="301"/>
    </location>
</feature>
<dbReference type="InterPro" id="IPR047217">
    <property type="entry name" value="S49_SppA_67K_type_N"/>
</dbReference>
<evidence type="ECO:0000256" key="4">
    <source>
        <dbReference type="ARBA" id="ARBA00022801"/>
    </source>
</evidence>
<keyword evidence="5" id="KW-0720">Serine protease</keyword>
<keyword evidence="7" id="KW-0812">Transmembrane</keyword>
<evidence type="ECO:0000313" key="10">
    <source>
        <dbReference type="Proteomes" id="UP001366060"/>
    </source>
</evidence>
<dbReference type="RefSeq" id="WP_341627726.1">
    <property type="nucleotide sequence ID" value="NZ_JBAKBA010000015.1"/>
</dbReference>
<feature type="domain" description="Peptidase S49" evidence="8">
    <location>
        <begin position="397"/>
        <end position="547"/>
    </location>
</feature>
<dbReference type="NCBIfam" id="TIGR00705">
    <property type="entry name" value="SppA_67K"/>
    <property type="match status" value="1"/>
</dbReference>
<dbReference type="EMBL" id="JBAKBA010000015">
    <property type="protein sequence ID" value="MEL0659141.1"/>
    <property type="molecule type" value="Genomic_DNA"/>
</dbReference>
<evidence type="ECO:0000256" key="6">
    <source>
        <dbReference type="ARBA" id="ARBA00023136"/>
    </source>
</evidence>
<keyword evidence="10" id="KW-1185">Reference proteome</keyword>
<evidence type="ECO:0000256" key="2">
    <source>
        <dbReference type="ARBA" id="ARBA00008683"/>
    </source>
</evidence>
<dbReference type="PANTHER" id="PTHR33209">
    <property type="entry name" value="PROTEASE 4"/>
    <property type="match status" value="1"/>
</dbReference>
<name>A0ABU9HBH6_9GAMM</name>
<dbReference type="InterPro" id="IPR004635">
    <property type="entry name" value="Pept_S49_SppA"/>
</dbReference>
<evidence type="ECO:0000256" key="3">
    <source>
        <dbReference type="ARBA" id="ARBA00022670"/>
    </source>
</evidence>
<keyword evidence="3" id="KW-0645">Protease</keyword>
<dbReference type="Pfam" id="PF01343">
    <property type="entry name" value="Peptidase_S49"/>
    <property type="match status" value="2"/>
</dbReference>
<gene>
    <name evidence="9" type="primary">sppA</name>
    <name evidence="9" type="ORF">V6255_08300</name>
</gene>
<accession>A0ABU9HBH6</accession>
<keyword evidence="4 9" id="KW-0378">Hydrolase</keyword>
<comment type="caution">
    <text evidence="9">The sequence shown here is derived from an EMBL/GenBank/DDBJ whole genome shotgun (WGS) entry which is preliminary data.</text>
</comment>
<evidence type="ECO:0000256" key="7">
    <source>
        <dbReference type="SAM" id="Phobius"/>
    </source>
</evidence>
<sequence>MAFLFRFIKQLFIKGFKLINLIRLLILNVLFLVIVLVIFVSFQTQDEQIKVADNSYLRLNLNGFIVEKKHPINISQEISKQLTGLDQEIQQEFETQELIKTIRNAQHDPKITGLVLELSGLQSASLDQISDIGEAINRFKTENKPVFAYADNYTQTQYYLAAYADHITLPPNGFVLLQGYSVNRLYFKDLLDKLLVTPHIFKVGTYKSFVEPFTETSMSQFSKEANQHWLDQLWQGYIQRVLEQRKDNKLLTANSISPDLESLKEQLQAVSGDTSKYALSVGLVDELNFYDNFIATLTHTANNETKPIDIIDYNRYSSTLSPLYKTTGATNRIAVIHGSGEIISGFTDGTTIADKSFNSLLQQARNDSRIKAVVIRLDTPGGSAFASENIRQQVLALKAADKKVVVSMGSVTASGGYWIASAADQIIASPTTLTGSIGIFGMFATIDKSLKKIGINQDGVSTSPLSGFGITQPLSPELAEIFQIGIESGYANFLKVVSEGRDMTVQSVDKVAQGRVWTGIDGVENGLVDQLGNLQTAINSAANLANLDDFDIIAIEPKVSSKQAFFNQLLISSISFLPNGVIKQPSWVSLFSDIEQQANFITRLNDPQSRYVYCTQCYIK</sequence>
<comment type="similarity">
    <text evidence="2">Belongs to the peptidase S49 family.</text>
</comment>
<dbReference type="InterPro" id="IPR002142">
    <property type="entry name" value="Peptidase_S49"/>
</dbReference>
<dbReference type="PIRSF" id="PIRSF001217">
    <property type="entry name" value="Protease_4_SppA"/>
    <property type="match status" value="1"/>
</dbReference>
<dbReference type="Gene3D" id="6.20.330.10">
    <property type="match status" value="1"/>
</dbReference>
<keyword evidence="7" id="KW-1133">Transmembrane helix</keyword>
<dbReference type="Gene3D" id="3.90.226.10">
    <property type="entry name" value="2-enoyl-CoA Hydratase, Chain A, domain 1"/>
    <property type="match status" value="3"/>
</dbReference>
<comment type="subcellular location">
    <subcellularLocation>
        <location evidence="1">Membrane</location>
    </subcellularLocation>
</comment>
<evidence type="ECO:0000259" key="8">
    <source>
        <dbReference type="Pfam" id="PF01343"/>
    </source>
</evidence>
<reference evidence="9 10" key="1">
    <citation type="submission" date="2024-02" db="EMBL/GenBank/DDBJ databases">
        <title>Bacteria isolated from the canopy kelp, Nereocystis luetkeana.</title>
        <authorList>
            <person name="Pfister C.A."/>
            <person name="Younker I.T."/>
            <person name="Light S.H."/>
        </authorList>
    </citation>
    <scope>NUCLEOTIDE SEQUENCE [LARGE SCALE GENOMIC DNA]</scope>
    <source>
        <strain evidence="9 10">TI.2.07</strain>
    </source>
</reference>
<dbReference type="EC" id="3.4.21.-" evidence="9"/>
<dbReference type="GO" id="GO:0016787">
    <property type="term" value="F:hydrolase activity"/>
    <property type="evidence" value="ECO:0007669"/>
    <property type="project" value="UniProtKB-KW"/>
</dbReference>
<dbReference type="PANTHER" id="PTHR33209:SF1">
    <property type="entry name" value="PEPTIDASE S49 DOMAIN-CONTAINING PROTEIN"/>
    <property type="match status" value="1"/>
</dbReference>